<proteinExistence type="predicted"/>
<dbReference type="GO" id="GO:0016020">
    <property type="term" value="C:membrane"/>
    <property type="evidence" value="ECO:0007669"/>
    <property type="project" value="UniProtKB-SubCell"/>
</dbReference>
<dbReference type="PROSITE" id="PS50850">
    <property type="entry name" value="MFS"/>
    <property type="match status" value="1"/>
</dbReference>
<feature type="transmembrane region" description="Helical" evidence="3">
    <location>
        <begin position="165"/>
        <end position="184"/>
    </location>
</feature>
<evidence type="ECO:0000313" key="6">
    <source>
        <dbReference type="Proteomes" id="UP000781932"/>
    </source>
</evidence>
<feature type="region of interest" description="Disordered" evidence="2">
    <location>
        <begin position="304"/>
        <end position="345"/>
    </location>
</feature>
<dbReference type="Gene3D" id="1.20.1250.20">
    <property type="entry name" value="MFS general substrate transporter like domains"/>
    <property type="match status" value="2"/>
</dbReference>
<evidence type="ECO:0000256" key="3">
    <source>
        <dbReference type="SAM" id="Phobius"/>
    </source>
</evidence>
<evidence type="ECO:0000256" key="1">
    <source>
        <dbReference type="ARBA" id="ARBA00004141"/>
    </source>
</evidence>
<feature type="compositionally biased region" description="Basic and acidic residues" evidence="2">
    <location>
        <begin position="310"/>
        <end position="335"/>
    </location>
</feature>
<comment type="subcellular location">
    <subcellularLocation>
        <location evidence="1">Membrane</location>
        <topology evidence="1">Multi-pass membrane protein</topology>
    </subcellularLocation>
</comment>
<name>A0A9P6I673_9PEZI</name>
<dbReference type="EMBL" id="JAATWM020000025">
    <property type="protein sequence ID" value="KAF9874701.1"/>
    <property type="molecule type" value="Genomic_DNA"/>
</dbReference>
<organism evidence="5 6">
    <name type="scientific">Colletotrichum karsti</name>
    <dbReference type="NCBI Taxonomy" id="1095194"/>
    <lineage>
        <taxon>Eukaryota</taxon>
        <taxon>Fungi</taxon>
        <taxon>Dikarya</taxon>
        <taxon>Ascomycota</taxon>
        <taxon>Pezizomycotina</taxon>
        <taxon>Sordariomycetes</taxon>
        <taxon>Hypocreomycetidae</taxon>
        <taxon>Glomerellales</taxon>
        <taxon>Glomerellaceae</taxon>
        <taxon>Colletotrichum</taxon>
        <taxon>Colletotrichum boninense species complex</taxon>
    </lineage>
</organism>
<dbReference type="InterPro" id="IPR036259">
    <property type="entry name" value="MFS_trans_sf"/>
</dbReference>
<feature type="transmembrane region" description="Helical" evidence="3">
    <location>
        <begin position="275"/>
        <end position="295"/>
    </location>
</feature>
<protein>
    <submittedName>
        <fullName evidence="5">Major facilitator superfamily</fullName>
    </submittedName>
</protein>
<dbReference type="Proteomes" id="UP000781932">
    <property type="component" value="Unassembled WGS sequence"/>
</dbReference>
<dbReference type="OrthoDB" id="5208908at2759"/>
<dbReference type="PANTHER" id="PTHR23539:SF1">
    <property type="entry name" value="MAJOR FACILITATOR SUPERFAMILY (MFS) PROFILE DOMAIN-CONTAINING PROTEIN"/>
    <property type="match status" value="1"/>
</dbReference>
<dbReference type="GeneID" id="62163628"/>
<feature type="transmembrane region" description="Helical" evidence="3">
    <location>
        <begin position="432"/>
        <end position="451"/>
    </location>
</feature>
<evidence type="ECO:0000256" key="2">
    <source>
        <dbReference type="SAM" id="MobiDB-lite"/>
    </source>
</evidence>
<feature type="domain" description="Major facilitator superfamily (MFS) profile" evidence="4">
    <location>
        <begin position="367"/>
        <end position="553"/>
    </location>
</feature>
<feature type="transmembrane region" description="Helical" evidence="3">
    <location>
        <begin position="102"/>
        <end position="126"/>
    </location>
</feature>
<keyword evidence="6" id="KW-1185">Reference proteome</keyword>
<keyword evidence="3" id="KW-0472">Membrane</keyword>
<feature type="region of interest" description="Disordered" evidence="2">
    <location>
        <begin position="29"/>
        <end position="94"/>
    </location>
</feature>
<evidence type="ECO:0000313" key="5">
    <source>
        <dbReference type="EMBL" id="KAF9874701.1"/>
    </source>
</evidence>
<comment type="caution">
    <text evidence="5">The sequence shown here is derived from an EMBL/GenBank/DDBJ whole genome shotgun (WGS) entry which is preliminary data.</text>
</comment>
<evidence type="ECO:0000259" key="4">
    <source>
        <dbReference type="PROSITE" id="PS50850"/>
    </source>
</evidence>
<gene>
    <name evidence="5" type="ORF">CkaCkLH20_07838</name>
</gene>
<feature type="compositionally biased region" description="Low complexity" evidence="2">
    <location>
        <begin position="65"/>
        <end position="76"/>
    </location>
</feature>
<reference evidence="5" key="1">
    <citation type="submission" date="2020-03" db="EMBL/GenBank/DDBJ databases">
        <authorList>
            <person name="He L."/>
        </authorList>
    </citation>
    <scope>NUCLEOTIDE SEQUENCE</scope>
    <source>
        <strain evidence="5">CkLH20</strain>
    </source>
</reference>
<dbReference type="InterPro" id="IPR020846">
    <property type="entry name" value="MFS_dom"/>
</dbReference>
<dbReference type="AlphaFoldDB" id="A0A9P6I673"/>
<feature type="region of interest" description="Disordered" evidence="2">
    <location>
        <begin position="221"/>
        <end position="253"/>
    </location>
</feature>
<dbReference type="Pfam" id="PF07690">
    <property type="entry name" value="MFS_1"/>
    <property type="match status" value="1"/>
</dbReference>
<sequence>MDAKDDKTHSSSDINLEFLPPVDLTLDFENKKDGIHDDQKDGEQLGKQDTKPDGKRDDKQDARISDSVPSPTSDVPLGEADTQAESGPTQKEDEKLKKRARWALFVMAFFMGDVQDGLGPFLGVYLQQHGWAPGLRGSVSTAGGVATIVAAGPIGALIDATKKKRLLVAAFALLVGVSQGLNLLSTHPALVFTTQIVSAVAGTSMVPLLVALTLGICSQQEEDDRGTSNNRGNKKRKDKHSFRALNGRNQASNHAGNMVSAGLAGLLGSHFGLTAVFWLVMAFCAATMVCVFLLPERAIDHAAARAGPPSEHDVSDDSHRQDMQERGRAGIEDPPRAPNPPRDIITIPKEKTNTFSKAIHLFRNNRSLGVIAITVFLFHLGNAAILYLYGQALVAAGQGDPAGTTGLTVIIAQGTMVVVSILTSWVSGRRGYWLAILTSYAVLPIRAAVAGKAIKSWGVWPVQILDGIGAGIQSVAIPGLLAVMMAGSGHFNVTFGIVGGMTRQTGAAISHSLGGWMAQDRGYSFALYVLGVFPLASLALWIGFYRMLLRPQT</sequence>
<dbReference type="PANTHER" id="PTHR23539">
    <property type="entry name" value="MFS TRANSPORTER"/>
    <property type="match status" value="1"/>
</dbReference>
<accession>A0A9P6I673</accession>
<feature type="transmembrane region" description="Helical" evidence="3">
    <location>
        <begin position="138"/>
        <end position="158"/>
    </location>
</feature>
<keyword evidence="3" id="KW-1133">Transmembrane helix</keyword>
<dbReference type="SUPFAM" id="SSF103473">
    <property type="entry name" value="MFS general substrate transporter"/>
    <property type="match status" value="1"/>
</dbReference>
<dbReference type="InterPro" id="IPR011701">
    <property type="entry name" value="MFS"/>
</dbReference>
<dbReference type="GO" id="GO:0022857">
    <property type="term" value="F:transmembrane transporter activity"/>
    <property type="evidence" value="ECO:0007669"/>
    <property type="project" value="InterPro"/>
</dbReference>
<feature type="compositionally biased region" description="Basic residues" evidence="2">
    <location>
        <begin position="232"/>
        <end position="242"/>
    </location>
</feature>
<dbReference type="RefSeq" id="XP_038744162.1">
    <property type="nucleotide sequence ID" value="XM_038890554.1"/>
</dbReference>
<keyword evidence="3" id="KW-0812">Transmembrane</keyword>
<feature type="transmembrane region" description="Helical" evidence="3">
    <location>
        <begin position="525"/>
        <end position="545"/>
    </location>
</feature>
<feature type="transmembrane region" description="Helical" evidence="3">
    <location>
        <begin position="402"/>
        <end position="425"/>
    </location>
</feature>
<feature type="compositionally biased region" description="Basic and acidic residues" evidence="2">
    <location>
        <begin position="29"/>
        <end position="64"/>
    </location>
</feature>
<reference evidence="5" key="2">
    <citation type="submission" date="2020-11" db="EMBL/GenBank/DDBJ databases">
        <title>Whole genome sequencing of Colletotrichum sp.</title>
        <authorList>
            <person name="Li H."/>
        </authorList>
    </citation>
    <scope>NUCLEOTIDE SEQUENCE</scope>
    <source>
        <strain evidence="5">CkLH20</strain>
    </source>
</reference>
<feature type="transmembrane region" description="Helical" evidence="3">
    <location>
        <begin position="367"/>
        <end position="390"/>
    </location>
</feature>